<dbReference type="InterPro" id="IPR051125">
    <property type="entry name" value="ABC-4/HrtB_transporter"/>
</dbReference>
<comment type="subcellular location">
    <subcellularLocation>
        <location evidence="1">Cell membrane</location>
        <topology evidence="1">Multi-pass membrane protein</topology>
    </subcellularLocation>
</comment>
<protein>
    <submittedName>
        <fullName evidence="8">FtsX-like permease family protein</fullName>
    </submittedName>
</protein>
<keyword evidence="4 6" id="KW-1133">Transmembrane helix</keyword>
<dbReference type="RefSeq" id="WP_407049389.1">
    <property type="nucleotide sequence ID" value="NZ_CP158568.1"/>
</dbReference>
<dbReference type="KEGG" id="mflg:ABS361_20110"/>
<feature type="transmembrane region" description="Helical" evidence="6">
    <location>
        <begin position="16"/>
        <end position="37"/>
    </location>
</feature>
<name>A0AAU7XBE9_9HYPH</name>
<keyword evidence="2" id="KW-1003">Cell membrane</keyword>
<feature type="transmembrane region" description="Helical" evidence="6">
    <location>
        <begin position="283"/>
        <end position="306"/>
    </location>
</feature>
<dbReference type="EMBL" id="CP158568">
    <property type="protein sequence ID" value="XBY44297.1"/>
    <property type="molecule type" value="Genomic_DNA"/>
</dbReference>
<dbReference type="InterPro" id="IPR003838">
    <property type="entry name" value="ABC3_permease_C"/>
</dbReference>
<dbReference type="Pfam" id="PF02687">
    <property type="entry name" value="FtsX"/>
    <property type="match status" value="1"/>
</dbReference>
<keyword evidence="5 6" id="KW-0472">Membrane</keyword>
<evidence type="ECO:0000256" key="4">
    <source>
        <dbReference type="ARBA" id="ARBA00022989"/>
    </source>
</evidence>
<evidence type="ECO:0000256" key="5">
    <source>
        <dbReference type="ARBA" id="ARBA00023136"/>
    </source>
</evidence>
<feature type="transmembrane region" description="Helical" evidence="6">
    <location>
        <begin position="372"/>
        <end position="394"/>
    </location>
</feature>
<keyword evidence="3 6" id="KW-0812">Transmembrane</keyword>
<dbReference type="PANTHER" id="PTHR43738">
    <property type="entry name" value="ABC TRANSPORTER, MEMBRANE PROTEIN"/>
    <property type="match status" value="1"/>
</dbReference>
<dbReference type="AlphaFoldDB" id="A0AAU7XBE9"/>
<evidence type="ECO:0000256" key="1">
    <source>
        <dbReference type="ARBA" id="ARBA00004651"/>
    </source>
</evidence>
<feature type="transmembrane region" description="Helical" evidence="6">
    <location>
        <begin position="326"/>
        <end position="352"/>
    </location>
</feature>
<evidence type="ECO:0000256" key="6">
    <source>
        <dbReference type="SAM" id="Phobius"/>
    </source>
</evidence>
<proteinExistence type="predicted"/>
<accession>A0AAU7XBE9</accession>
<sequence length="410" mass="42823">MNPFPIVLADLRSMRWVGLTVVLLVAIAVAVGVALSAQERAFRKSSARAADDFDLIVAAPGSQAQTVLTTIYLQPEALPLIDGRIIDTLAADRRVAAVAPIAFGDFFHGYPIVGTTAPFVTRWGRVAPTEGRLFEREDEAVIGADVRAAIGDRVLPSHGAGPHPLLGAESAEEAAHRHAGAGLRIVGRLPRLGSPWDRAILVPVESVWAVHGLGNGHASDPAPLGPPFGATKMPGVPALVVKPRGVADAYALRAQYRQNGTMAFFPAEVLVSLYKTMGDVRDVLVWASILDNILVFAAILLVVVALAGLRRRRYAVLRALGAPRIYVLAVVWIGAAGLIAAGALLGLVFGWGGAVAVSAALEARTGLGLPFLPAWSDLGFVAALILAGSTMALVPALMSYARPIAAGLGD</sequence>
<reference evidence="8" key="1">
    <citation type="submission" date="2024-06" db="EMBL/GenBank/DDBJ databases">
        <title>Methylostella associata gen. nov., sp. nov., a novel Ancalomicrobiaceae-affiliated facultatively methylotrophic bacteria that feed on methanotrophs of the genus Methylococcus.</title>
        <authorList>
            <person name="Saltykova V."/>
            <person name="Danilova O.V."/>
            <person name="Oshkin I.Y."/>
            <person name="Belova S.E."/>
            <person name="Pimenov N.V."/>
            <person name="Dedysh S.N."/>
        </authorList>
    </citation>
    <scope>NUCLEOTIDE SEQUENCE</scope>
    <source>
        <strain evidence="8">S20</strain>
    </source>
</reference>
<evidence type="ECO:0000313" key="8">
    <source>
        <dbReference type="EMBL" id="XBY44297.1"/>
    </source>
</evidence>
<organism evidence="8">
    <name type="scientific">Methyloraptor flagellatus</name>
    <dbReference type="NCBI Taxonomy" id="3162530"/>
    <lineage>
        <taxon>Bacteria</taxon>
        <taxon>Pseudomonadati</taxon>
        <taxon>Pseudomonadota</taxon>
        <taxon>Alphaproteobacteria</taxon>
        <taxon>Hyphomicrobiales</taxon>
        <taxon>Ancalomicrobiaceae</taxon>
        <taxon>Methyloraptor</taxon>
    </lineage>
</organism>
<feature type="domain" description="ABC3 transporter permease C-terminal" evidence="7">
    <location>
        <begin position="293"/>
        <end position="394"/>
    </location>
</feature>
<gene>
    <name evidence="8" type="ORF">ABS361_20110</name>
</gene>
<evidence type="ECO:0000256" key="3">
    <source>
        <dbReference type="ARBA" id="ARBA00022692"/>
    </source>
</evidence>
<dbReference type="PANTHER" id="PTHR43738:SF2">
    <property type="entry name" value="ABC TRANSPORTER PERMEASE"/>
    <property type="match status" value="1"/>
</dbReference>
<evidence type="ECO:0000259" key="7">
    <source>
        <dbReference type="Pfam" id="PF02687"/>
    </source>
</evidence>
<evidence type="ECO:0000256" key="2">
    <source>
        <dbReference type="ARBA" id="ARBA00022475"/>
    </source>
</evidence>
<dbReference type="GO" id="GO:0005886">
    <property type="term" value="C:plasma membrane"/>
    <property type="evidence" value="ECO:0007669"/>
    <property type="project" value="UniProtKB-SubCell"/>
</dbReference>